<accession>A0A9P5ZCQ9</accession>
<keyword evidence="4 7" id="KW-0653">Protein transport</keyword>
<evidence type="ECO:0000259" key="10">
    <source>
        <dbReference type="Pfam" id="PF16420"/>
    </source>
</evidence>
<dbReference type="Gene3D" id="3.40.140.100">
    <property type="entry name" value="Ubiquitin-like modifier-activating enzyme ATG7 C-terminal domain"/>
    <property type="match status" value="1"/>
</dbReference>
<reference evidence="11" key="1">
    <citation type="submission" date="2020-11" db="EMBL/GenBank/DDBJ databases">
        <authorList>
            <consortium name="DOE Joint Genome Institute"/>
            <person name="Ahrendt S."/>
            <person name="Riley R."/>
            <person name="Andreopoulos W."/>
            <person name="Labutti K."/>
            <person name="Pangilinan J."/>
            <person name="Ruiz-Duenas F.J."/>
            <person name="Barrasa J.M."/>
            <person name="Sanchez-Garcia M."/>
            <person name="Camarero S."/>
            <person name="Miyauchi S."/>
            <person name="Serrano A."/>
            <person name="Linde D."/>
            <person name="Babiker R."/>
            <person name="Drula E."/>
            <person name="Ayuso-Fernandez I."/>
            <person name="Pacheco R."/>
            <person name="Padilla G."/>
            <person name="Ferreira P."/>
            <person name="Barriuso J."/>
            <person name="Kellner H."/>
            <person name="Castanera R."/>
            <person name="Alfaro M."/>
            <person name="Ramirez L."/>
            <person name="Pisabarro A.G."/>
            <person name="Kuo A."/>
            <person name="Tritt A."/>
            <person name="Lipzen A."/>
            <person name="He G."/>
            <person name="Yan M."/>
            <person name="Ng V."/>
            <person name="Cullen D."/>
            <person name="Martin F."/>
            <person name="Rosso M.-N."/>
            <person name="Henrissat B."/>
            <person name="Hibbett D."/>
            <person name="Martinez A.T."/>
            <person name="Grigoriev I.V."/>
        </authorList>
    </citation>
    <scope>NUCLEOTIDE SEQUENCE</scope>
    <source>
        <strain evidence="11">CIRM-BRFM 674</strain>
    </source>
</reference>
<dbReference type="InterPro" id="IPR042522">
    <property type="entry name" value="Atg7_N_1"/>
</dbReference>
<keyword evidence="7" id="KW-0833">Ubl conjugation pathway</keyword>
<evidence type="ECO:0000256" key="8">
    <source>
        <dbReference type="SAM" id="MobiDB-lite"/>
    </source>
</evidence>
<evidence type="ECO:0000256" key="4">
    <source>
        <dbReference type="ARBA" id="ARBA00022927"/>
    </source>
</evidence>
<dbReference type="InterPro" id="IPR035985">
    <property type="entry name" value="Ubiquitin-activating_enz"/>
</dbReference>
<dbReference type="Pfam" id="PF16420">
    <property type="entry name" value="ATG7_N"/>
    <property type="match status" value="1"/>
</dbReference>
<dbReference type="InterPro" id="IPR006285">
    <property type="entry name" value="Atg7"/>
</dbReference>
<feature type="region of interest" description="Disordered" evidence="8">
    <location>
        <begin position="577"/>
        <end position="600"/>
    </location>
</feature>
<dbReference type="Pfam" id="PF00899">
    <property type="entry name" value="ThiF"/>
    <property type="match status" value="1"/>
</dbReference>
<comment type="similarity">
    <text evidence="1 7">Belongs to the ATG7 family.</text>
</comment>
<dbReference type="Gene3D" id="3.40.50.720">
    <property type="entry name" value="NAD(P)-binding Rossmann-like Domain"/>
    <property type="match status" value="1"/>
</dbReference>
<comment type="caution">
    <text evidence="11">The sequence shown here is derived from an EMBL/GenBank/DDBJ whole genome shotgun (WGS) entry which is preliminary data.</text>
</comment>
<protein>
    <recommendedName>
        <fullName evidence="2 7">Ubiquitin-like modifier-activating enzyme ATG7</fullName>
    </recommendedName>
    <alternativeName>
        <fullName evidence="7">Autophagy-related protein 7</fullName>
    </alternativeName>
</protein>
<dbReference type="GO" id="GO:0019779">
    <property type="term" value="F:Atg8 activating enzyme activity"/>
    <property type="evidence" value="ECO:0007669"/>
    <property type="project" value="TreeGrafter"/>
</dbReference>
<dbReference type="GO" id="GO:0006995">
    <property type="term" value="P:cellular response to nitrogen starvation"/>
    <property type="evidence" value="ECO:0007669"/>
    <property type="project" value="TreeGrafter"/>
</dbReference>
<feature type="domain" description="Ubiquitin-like modifier-activating enzyme Atg7 N-terminal" evidence="10">
    <location>
        <begin position="4"/>
        <end position="321"/>
    </location>
</feature>
<dbReference type="SUPFAM" id="SSF69572">
    <property type="entry name" value="Activating enzymes of the ubiquitin-like proteins"/>
    <property type="match status" value="1"/>
</dbReference>
<dbReference type="GO" id="GO:0000422">
    <property type="term" value="P:autophagy of mitochondrion"/>
    <property type="evidence" value="ECO:0007669"/>
    <property type="project" value="TreeGrafter"/>
</dbReference>
<dbReference type="InterPro" id="IPR032197">
    <property type="entry name" value="Atg7_N"/>
</dbReference>
<comment type="subunit">
    <text evidence="7">Homodimer.</text>
</comment>
<feature type="active site" description="Glycyl thioester intermediate" evidence="6">
    <location>
        <position position="551"/>
    </location>
</feature>
<dbReference type="PANTHER" id="PTHR10953">
    <property type="entry name" value="UBIQUITIN-ACTIVATING ENZYME E1"/>
    <property type="match status" value="1"/>
</dbReference>
<keyword evidence="5 7" id="KW-0072">Autophagy</keyword>
<evidence type="ECO:0000313" key="11">
    <source>
        <dbReference type="EMBL" id="KAF9485817.1"/>
    </source>
</evidence>
<sequence length="693" mass="75831">MPIVQFAPLSSLVQPALWHKLSDLKIDVLKLSDAAVPIHGSYTAGRSVKDRESGQEISLPCNLTVGADSFEDNYTPTHGSVSAVGTLKNFNTIEEFKAADKTALFNHEAQTVWDDIIKTRSTAQLNRFLLITFADLKKYKYYYWFAFPAFVSKPAWDIEDKGWQHATEEFDSEKLSAIHAQLRGQSPPLPHFLIREGASGNVEIAPVEQYDTFYASSPPDKQTIAFLDPSADPSNPGWPLRNLLAYLRALYPETTSKLRVLRWRDTEVPASPNIPWKSQIGTLTVGASTVDPASARPSAVGWEKNPQGKLGPRVADLAPMMDPTRLAAQAVDLNLKLMRWRILPALDLEKISSTRCLLLGAGTLGCYVARALMGWGVRTITFVDSGKVSFSNPVRQPLFEFVDCLDGGKPKAEAAAESLKKIFPGINASGHTLAIPMPGHPIPHNPTSLAQAQVDVQKLENLIEEHDAVFLLMDSRESRWLPTVISAAKGKIVLNAALGFDTFLVMRHGARASSLSTGADGKPHQKLGCYYCNDIVAPADSLTDRTLDQMCTVTRPGLAPIAAATAVELLASLVQHPDRNHAPAPPPNTNANTGTAEEEEGLSSVLGLVPHQLRGFLGQFKTMPLVGGAYSKCTGCSEIVLQAYEKEGFSMLLQAFNDAKYLETLTGLDKLYEEGENALNDIDWHEEEEEDDF</sequence>
<proteinExistence type="inferred from homology"/>
<dbReference type="InterPro" id="IPR045886">
    <property type="entry name" value="ThiF/MoeB/HesA"/>
</dbReference>
<evidence type="ECO:0000256" key="6">
    <source>
        <dbReference type="PIRSR" id="PIRSR606285-1"/>
    </source>
</evidence>
<name>A0A9P5ZCQ9_9AGAR</name>
<evidence type="ECO:0000256" key="7">
    <source>
        <dbReference type="RuleBase" id="RU366022"/>
    </source>
</evidence>
<keyword evidence="12" id="KW-1185">Reference proteome</keyword>
<dbReference type="GO" id="GO:0000045">
    <property type="term" value="P:autophagosome assembly"/>
    <property type="evidence" value="ECO:0007669"/>
    <property type="project" value="TreeGrafter"/>
</dbReference>
<dbReference type="FunFam" id="3.40.50.720:FF:000243">
    <property type="entry name" value="Ubiquitin-like modifier-activating enzyme ATG7"/>
    <property type="match status" value="1"/>
</dbReference>
<dbReference type="GO" id="GO:0000407">
    <property type="term" value="C:phagophore assembly site"/>
    <property type="evidence" value="ECO:0007669"/>
    <property type="project" value="UniProtKB-SubCell"/>
</dbReference>
<dbReference type="FunFam" id="3.40.140.70:FF:000001">
    <property type="entry name" value="Ubiquitin-like modifier-activating enzyme atg7"/>
    <property type="match status" value="1"/>
</dbReference>
<feature type="domain" description="THIF-type NAD/FAD binding fold" evidence="9">
    <location>
        <begin position="338"/>
        <end position="580"/>
    </location>
</feature>
<dbReference type="InterPro" id="IPR000594">
    <property type="entry name" value="ThiF_NAD_FAD-bd"/>
</dbReference>
<keyword evidence="7" id="KW-0963">Cytoplasm</keyword>
<dbReference type="GO" id="GO:0015031">
    <property type="term" value="P:protein transport"/>
    <property type="evidence" value="ECO:0007669"/>
    <property type="project" value="UniProtKB-UniRule"/>
</dbReference>
<evidence type="ECO:0000256" key="1">
    <source>
        <dbReference type="ARBA" id="ARBA00010931"/>
    </source>
</evidence>
<evidence type="ECO:0000256" key="2">
    <source>
        <dbReference type="ARBA" id="ARBA00017647"/>
    </source>
</evidence>
<dbReference type="InterPro" id="IPR042523">
    <property type="entry name" value="Atg7_N_2"/>
</dbReference>
<keyword evidence="3 7" id="KW-0813">Transport</keyword>
<dbReference type="EMBL" id="MU155133">
    <property type="protein sequence ID" value="KAF9485817.1"/>
    <property type="molecule type" value="Genomic_DNA"/>
</dbReference>
<dbReference type="GO" id="GO:0019778">
    <property type="term" value="F:Atg12 activating enzyme activity"/>
    <property type="evidence" value="ECO:0007669"/>
    <property type="project" value="TreeGrafter"/>
</dbReference>
<dbReference type="NCBIfam" id="TIGR01381">
    <property type="entry name" value="E1_like_apg7"/>
    <property type="match status" value="1"/>
</dbReference>
<evidence type="ECO:0000313" key="12">
    <source>
        <dbReference type="Proteomes" id="UP000807469"/>
    </source>
</evidence>
<dbReference type="AlphaFoldDB" id="A0A9P5ZCQ9"/>
<evidence type="ECO:0000256" key="3">
    <source>
        <dbReference type="ARBA" id="ARBA00022448"/>
    </source>
</evidence>
<dbReference type="GO" id="GO:0032446">
    <property type="term" value="P:protein modification by small protein conjugation"/>
    <property type="evidence" value="ECO:0007669"/>
    <property type="project" value="TreeGrafter"/>
</dbReference>
<comment type="function">
    <text evidence="7">E1-like activating enzyme involved in the 2 ubiquitin-like systems required for cytoplasm to vacuole transport (Cvt) and autophagy. Activates ATG12 for its conjugation with ATG5 and ATG8 for its conjugation with phosphatidylethanolamine. Both systems are needed for the ATG8 association to Cvt vesicles and autophagosomes membranes. Autophagy is essential for maintenance of amino acid levels and protein synthesis under nitrogen starvation. Required for selective autophagic degradation of the nucleus (nucleophagy) as well as for mitophagy which contributes to regulate mitochondrial quantity and quality by eliminating the mitochondria to a basal level to fulfill cellular energy requirements and preventing excess ROS production.</text>
</comment>
<dbReference type="CDD" id="cd01486">
    <property type="entry name" value="Apg7"/>
    <property type="match status" value="1"/>
</dbReference>
<evidence type="ECO:0000256" key="5">
    <source>
        <dbReference type="ARBA" id="ARBA00023006"/>
    </source>
</evidence>
<comment type="subcellular location">
    <subcellularLocation>
        <location evidence="7">Cytoplasm</location>
    </subcellularLocation>
    <subcellularLocation>
        <location evidence="7">Preautophagosomal structure</location>
    </subcellularLocation>
</comment>
<evidence type="ECO:0000259" key="9">
    <source>
        <dbReference type="Pfam" id="PF00899"/>
    </source>
</evidence>
<dbReference type="GO" id="GO:0034727">
    <property type="term" value="P:piecemeal microautophagy of the nucleus"/>
    <property type="evidence" value="ECO:0007669"/>
    <property type="project" value="TreeGrafter"/>
</dbReference>
<organism evidence="11 12">
    <name type="scientific">Pholiota conissans</name>
    <dbReference type="NCBI Taxonomy" id="109636"/>
    <lineage>
        <taxon>Eukaryota</taxon>
        <taxon>Fungi</taxon>
        <taxon>Dikarya</taxon>
        <taxon>Basidiomycota</taxon>
        <taxon>Agaricomycotina</taxon>
        <taxon>Agaricomycetes</taxon>
        <taxon>Agaricomycetidae</taxon>
        <taxon>Agaricales</taxon>
        <taxon>Agaricineae</taxon>
        <taxon>Strophariaceae</taxon>
        <taxon>Pholiota</taxon>
    </lineage>
</organism>
<dbReference type="Proteomes" id="UP000807469">
    <property type="component" value="Unassembled WGS sequence"/>
</dbReference>
<dbReference type="OrthoDB" id="338614at2759"/>
<dbReference type="Gene3D" id="3.40.140.70">
    <property type="entry name" value="Ubiquitin-like modifier-activating enzyme ATG7 N-terminal domain"/>
    <property type="match status" value="1"/>
</dbReference>
<gene>
    <name evidence="11" type="ORF">BDN70DRAFT_823078</name>
</gene>
<dbReference type="PANTHER" id="PTHR10953:SF3">
    <property type="entry name" value="UBIQUITIN-LIKE MODIFIER-ACTIVATING ENZYME ATG7"/>
    <property type="match status" value="1"/>
</dbReference>